<name>A0A2M9AQD1_9BACT</name>
<dbReference type="Proteomes" id="UP000228535">
    <property type="component" value="Unassembled WGS sequence"/>
</dbReference>
<proteinExistence type="predicted"/>
<dbReference type="EMBL" id="PGFA01000005">
    <property type="protein sequence ID" value="PJJ47904.1"/>
    <property type="molecule type" value="Genomic_DNA"/>
</dbReference>
<evidence type="ECO:0000256" key="1">
    <source>
        <dbReference type="SAM" id="Phobius"/>
    </source>
</evidence>
<evidence type="ECO:0000313" key="2">
    <source>
        <dbReference type="EMBL" id="PJJ47904.1"/>
    </source>
</evidence>
<dbReference type="OrthoDB" id="981292at2"/>
<accession>A0A2M9AQD1</accession>
<organism evidence="2 3">
    <name type="scientific">Hymenobacter chitinivorans DSM 11115</name>
    <dbReference type="NCBI Taxonomy" id="1121954"/>
    <lineage>
        <taxon>Bacteria</taxon>
        <taxon>Pseudomonadati</taxon>
        <taxon>Bacteroidota</taxon>
        <taxon>Cytophagia</taxon>
        <taxon>Cytophagales</taxon>
        <taxon>Hymenobacteraceae</taxon>
        <taxon>Hymenobacter</taxon>
    </lineage>
</organism>
<comment type="caution">
    <text evidence="2">The sequence shown here is derived from an EMBL/GenBank/DDBJ whole genome shotgun (WGS) entry which is preliminary data.</text>
</comment>
<gene>
    <name evidence="2" type="ORF">CLV45_4594</name>
</gene>
<keyword evidence="1" id="KW-0472">Membrane</keyword>
<keyword evidence="3" id="KW-1185">Reference proteome</keyword>
<protein>
    <submittedName>
        <fullName evidence="2">Uncharacterized protein</fullName>
    </submittedName>
</protein>
<reference evidence="2 3" key="1">
    <citation type="submission" date="2017-11" db="EMBL/GenBank/DDBJ databases">
        <title>Genomic Encyclopedia of Archaeal and Bacterial Type Strains, Phase II (KMG-II): From Individual Species to Whole Genera.</title>
        <authorList>
            <person name="Goeker M."/>
        </authorList>
    </citation>
    <scope>NUCLEOTIDE SEQUENCE [LARGE SCALE GENOMIC DNA]</scope>
    <source>
        <strain evidence="2 3">DSM 11115</strain>
    </source>
</reference>
<keyword evidence="1" id="KW-1133">Transmembrane helix</keyword>
<feature type="transmembrane region" description="Helical" evidence="1">
    <location>
        <begin position="83"/>
        <end position="104"/>
    </location>
</feature>
<sequence length="170" mass="19443">MSSFTSAQPTALTHSRPLFIGLGWLGFVLFVANELSNGEQFETTNHTLLRTFDVTKNILFALWPLGVWLQLEPRLTGLLRSALNLGLCLLIFPWWLYCGFLVIVEDSAVWEDELVHYEAANPPVCIVQQYRDGLATTSTQYRVVKITPLWGPWQHVEPADPARFPEEHYR</sequence>
<dbReference type="AlphaFoldDB" id="A0A2M9AQD1"/>
<evidence type="ECO:0000313" key="3">
    <source>
        <dbReference type="Proteomes" id="UP000228535"/>
    </source>
</evidence>
<keyword evidence="1" id="KW-0812">Transmembrane</keyword>
<feature type="transmembrane region" description="Helical" evidence="1">
    <location>
        <begin position="54"/>
        <end position="71"/>
    </location>
</feature>